<feature type="transmembrane region" description="Helical" evidence="13">
    <location>
        <begin position="1002"/>
        <end position="1026"/>
    </location>
</feature>
<feature type="domain" description="P5B-type ATPase N-terminal" evidence="17">
    <location>
        <begin position="88"/>
        <end position="226"/>
    </location>
</feature>
<keyword evidence="4 13" id="KW-0812">Transmembrane</keyword>
<feature type="transmembrane region" description="Helical" evidence="13">
    <location>
        <begin position="477"/>
        <end position="498"/>
    </location>
</feature>
<feature type="transmembrane region" description="Helical" evidence="13">
    <location>
        <begin position="510"/>
        <end position="533"/>
    </location>
</feature>
<feature type="transmembrane region" description="Helical" evidence="13">
    <location>
        <begin position="1038"/>
        <end position="1054"/>
    </location>
</feature>
<feature type="transmembrane region" description="Helical" evidence="13">
    <location>
        <begin position="285"/>
        <end position="302"/>
    </location>
</feature>
<dbReference type="SUPFAM" id="SSF56784">
    <property type="entry name" value="HAD-like"/>
    <property type="match status" value="1"/>
</dbReference>
<evidence type="ECO:0000256" key="3">
    <source>
        <dbReference type="ARBA" id="ARBA00022553"/>
    </source>
</evidence>
<organism evidence="18 19">
    <name type="scientific">Macrosiphum euphorbiae</name>
    <name type="common">potato aphid</name>
    <dbReference type="NCBI Taxonomy" id="13131"/>
    <lineage>
        <taxon>Eukaryota</taxon>
        <taxon>Metazoa</taxon>
        <taxon>Ecdysozoa</taxon>
        <taxon>Arthropoda</taxon>
        <taxon>Hexapoda</taxon>
        <taxon>Insecta</taxon>
        <taxon>Pterygota</taxon>
        <taxon>Neoptera</taxon>
        <taxon>Paraneoptera</taxon>
        <taxon>Hemiptera</taxon>
        <taxon>Sternorrhyncha</taxon>
        <taxon>Aphidomorpha</taxon>
        <taxon>Aphidoidea</taxon>
        <taxon>Aphididae</taxon>
        <taxon>Macrosiphini</taxon>
        <taxon>Macrosiphum</taxon>
    </lineage>
</organism>
<evidence type="ECO:0000259" key="16">
    <source>
        <dbReference type="Pfam" id="PF00690"/>
    </source>
</evidence>
<comment type="caution">
    <text evidence="18">The sequence shown here is derived from an EMBL/GenBank/DDBJ whole genome shotgun (WGS) entry which is preliminary data.</text>
</comment>
<dbReference type="PROSITE" id="PS01229">
    <property type="entry name" value="COF_2"/>
    <property type="match status" value="1"/>
</dbReference>
<dbReference type="GO" id="GO:0046872">
    <property type="term" value="F:metal ion binding"/>
    <property type="evidence" value="ECO:0007669"/>
    <property type="project" value="UniProtKB-UniRule"/>
</dbReference>
<feature type="domain" description="Cation-transporting P-type ATPase N-terminal" evidence="16">
    <location>
        <begin position="249"/>
        <end position="295"/>
    </location>
</feature>
<sequence length="1319" mass="147731">MLDIQIDDWIREPAEDVSPQAPQTTQVIMADLVARLSKLVRLHGAGHKKVNHPEDPVCTPLRRPIKEDSNFKDDEDPSVDYVDIIGTEEQLELHGYRRHMGYTIMSWVVTIITCGALRLIFYWWPTLMLFSTHMKCSLQSAEKILVVETYKKDHRSKHVAEIEIINSSSLLPSEACRVNGWDRQAYFELKSLGDSAKLPVRTPSGIFKDLDEIRRFDFKKYRFIWDEDNKEFYLLTGIDCGINTHELHEQRGISARDQYLRRAVYGPNLIDVPLQTIWSLIYTEVLNPFYVFEIFSFILWYLDDYLSYASAIFVMSLVSIITAVIQTRRNQRNLRSTVHSSDVANVLRENNVITVPTELLVPGDVLVIPSHGCVMHCDAVLLTGHCIVNESMLTGESVPVTKTTIPGNPDLNYDIKEHARHTLYCGTSVIQTRYYGEGRVCAVVVRTGFHTSKGSLVRSILYPAPVDFEFERDSYKFIKVLASIAAVGFVYTVFIKVSRGHSLDSILKKAFDLITVVVPPALPAAMTVGQMYAQMRLKNHHIYCISPRSINVAGSINCVCFDKTGTLTEDGLDMWGIVPVTTSKFLPCYRNVSSMSSDHLLMSAMVTCHSITSIDGKLSGDPLDLKMFESTGWLLEEPETSEDNQFDLVMPVVVRPPNKNTFTTIEQIGQEIGIIRQFPFSSSLQCMSVIAKHLSSNLTHVYTKGAPEKILSLCNPSSIPPDFDQVLQRFTKQGYRVIAAGYRALKNNLSYVKTQRLTREQAECDLTLLGLIILENRLKPESAGVLDTLRSAGIRIIMVTGDNMLTALSVARDCGIVLETEDVITVHGVTVPPYLYFTAADMNVNQTINSNSIKLSTIMSPNSGNSVNLNMDLLEAGLLSPSSTTANTPIKCSQRYTFALTGKTWSLLRQYCPELIPKIITRASVFSRMSPDQKQQLVQELQGIGYYVAMCGDGANDCGALKAAHTGISLSEAESSVASPFTSRKASVECVVRVIREGRAALVTSVGIFKFMAGYSLVQFISVIMLYSIDNNLSDYQYLYIDLFLISLFAFSISRTPAYEGPLVKQRPETSLVSALPLTSLIGQLVISIAIQLISFIAIRYNDWFVPFQYKENESIESFENYAVFSVSALQYIILALVFNKGPPYRQGLQSNWCLSIISVVIVAFTVYLFISPFEILRDKFQLKLPPDNSSFFYVILLLALINLALAVFHEKILCDRMLVKFLSSRSHKSKSWTTSYAGIEHELQKMPDWPPLSNDRFSSSSSSPFSYTSPEQLSPTVRSTVQPNGTASNGVNLSLHRRFHSESEESNYATPAGSLQHI</sequence>
<dbReference type="GO" id="GO:0015662">
    <property type="term" value="F:P-type ion transporter activity"/>
    <property type="evidence" value="ECO:0007669"/>
    <property type="project" value="InterPro"/>
</dbReference>
<feature type="transmembrane region" description="Helical" evidence="13">
    <location>
        <begin position="1191"/>
        <end position="1209"/>
    </location>
</feature>
<dbReference type="CDD" id="cd07542">
    <property type="entry name" value="P-type_ATPase_cation"/>
    <property type="match status" value="1"/>
</dbReference>
<dbReference type="GO" id="GO:0006874">
    <property type="term" value="P:intracellular calcium ion homeostasis"/>
    <property type="evidence" value="ECO:0007669"/>
    <property type="project" value="TreeGrafter"/>
</dbReference>
<evidence type="ECO:0000256" key="10">
    <source>
        <dbReference type="ARBA" id="ARBA00022989"/>
    </source>
</evidence>
<dbReference type="EMBL" id="CARXXK010000005">
    <property type="protein sequence ID" value="CAI6369069.1"/>
    <property type="molecule type" value="Genomic_DNA"/>
</dbReference>
<dbReference type="Gene3D" id="3.40.50.1000">
    <property type="entry name" value="HAD superfamily/HAD-like"/>
    <property type="match status" value="1"/>
</dbReference>
<comment type="subcellular location">
    <subcellularLocation>
        <location evidence="1 13">Membrane</location>
        <topology evidence="1 13">Multi-pass membrane protein</topology>
    </subcellularLocation>
</comment>
<evidence type="ECO:0000313" key="18">
    <source>
        <dbReference type="EMBL" id="CAI6369069.1"/>
    </source>
</evidence>
<dbReference type="InterPro" id="IPR047819">
    <property type="entry name" value="P5A-ATPase_N"/>
</dbReference>
<evidence type="ECO:0000259" key="15">
    <source>
        <dbReference type="Pfam" id="PF00122"/>
    </source>
</evidence>
<dbReference type="SFLD" id="SFLDS00003">
    <property type="entry name" value="Haloacid_Dehalogenase"/>
    <property type="match status" value="1"/>
</dbReference>
<dbReference type="PANTHER" id="PTHR45630">
    <property type="entry name" value="CATION-TRANSPORTING ATPASE-RELATED"/>
    <property type="match status" value="1"/>
</dbReference>
<dbReference type="SUPFAM" id="SSF81660">
    <property type="entry name" value="Metal cation-transporting ATPase, ATP-binding domain N"/>
    <property type="match status" value="1"/>
</dbReference>
<dbReference type="InterPro" id="IPR059000">
    <property type="entry name" value="ATPase_P-type_domA"/>
</dbReference>
<keyword evidence="8 13" id="KW-0460">Magnesium</keyword>
<dbReference type="Pfam" id="PF12409">
    <property type="entry name" value="P5-ATPase"/>
    <property type="match status" value="1"/>
</dbReference>
<evidence type="ECO:0000256" key="14">
    <source>
        <dbReference type="SAM" id="MobiDB-lite"/>
    </source>
</evidence>
<evidence type="ECO:0000256" key="8">
    <source>
        <dbReference type="ARBA" id="ARBA00022842"/>
    </source>
</evidence>
<keyword evidence="5 13" id="KW-0479">Metal-binding</keyword>
<dbReference type="InterPro" id="IPR047821">
    <property type="entry name" value="P5B-type_ATPase"/>
</dbReference>
<gene>
    <name evidence="18" type="ORF">MEUPH1_LOCUS23354</name>
</gene>
<dbReference type="PRINTS" id="PR00121">
    <property type="entry name" value="NAKATPASE"/>
</dbReference>
<dbReference type="InterPro" id="IPR001757">
    <property type="entry name" value="P_typ_ATPase"/>
</dbReference>
<dbReference type="PROSITE" id="PS00154">
    <property type="entry name" value="ATPASE_E1_E2"/>
    <property type="match status" value="1"/>
</dbReference>
<dbReference type="GO" id="GO:0016887">
    <property type="term" value="F:ATP hydrolysis activity"/>
    <property type="evidence" value="ECO:0007669"/>
    <property type="project" value="InterPro"/>
</dbReference>
<evidence type="ECO:0000256" key="4">
    <source>
        <dbReference type="ARBA" id="ARBA00022692"/>
    </source>
</evidence>
<evidence type="ECO:0000256" key="1">
    <source>
        <dbReference type="ARBA" id="ARBA00004141"/>
    </source>
</evidence>
<dbReference type="SFLD" id="SFLDG00002">
    <property type="entry name" value="C1.7:_P-type_atpase_like"/>
    <property type="match status" value="1"/>
</dbReference>
<feature type="compositionally biased region" description="Polar residues" evidence="14">
    <location>
        <begin position="1272"/>
        <end position="1292"/>
    </location>
</feature>
<evidence type="ECO:0000259" key="17">
    <source>
        <dbReference type="Pfam" id="PF12409"/>
    </source>
</evidence>
<dbReference type="InterPro" id="IPR006544">
    <property type="entry name" value="P-type_TPase_V"/>
</dbReference>
<dbReference type="InterPro" id="IPR023214">
    <property type="entry name" value="HAD_sf"/>
</dbReference>
<keyword evidence="11 13" id="KW-0472">Membrane</keyword>
<dbReference type="GO" id="GO:0005524">
    <property type="term" value="F:ATP binding"/>
    <property type="evidence" value="ECO:0007669"/>
    <property type="project" value="UniProtKB-UniRule"/>
</dbReference>
<feature type="transmembrane region" description="Helical" evidence="13">
    <location>
        <begin position="1119"/>
        <end position="1139"/>
    </location>
</feature>
<evidence type="ECO:0000256" key="6">
    <source>
        <dbReference type="ARBA" id="ARBA00022741"/>
    </source>
</evidence>
<dbReference type="GO" id="GO:0016020">
    <property type="term" value="C:membrane"/>
    <property type="evidence" value="ECO:0007669"/>
    <property type="project" value="UniProtKB-SubCell"/>
</dbReference>
<dbReference type="Gene3D" id="2.70.150.10">
    <property type="entry name" value="Calcium-transporting ATPase, cytoplasmic transduction domain A"/>
    <property type="match status" value="1"/>
</dbReference>
<evidence type="ECO:0000256" key="11">
    <source>
        <dbReference type="ARBA" id="ARBA00023136"/>
    </source>
</evidence>
<feature type="transmembrane region" description="Helical" evidence="13">
    <location>
        <begin position="1151"/>
        <end position="1171"/>
    </location>
</feature>
<dbReference type="InterPro" id="IPR018303">
    <property type="entry name" value="ATPase_P-typ_P_site"/>
</dbReference>
<feature type="compositionally biased region" description="Low complexity" evidence="14">
    <location>
        <begin position="1256"/>
        <end position="1271"/>
    </location>
</feature>
<evidence type="ECO:0000256" key="13">
    <source>
        <dbReference type="RuleBase" id="RU362082"/>
    </source>
</evidence>
<keyword evidence="6 13" id="KW-0547">Nucleotide-binding</keyword>
<dbReference type="SUPFAM" id="SSF81665">
    <property type="entry name" value="Calcium ATPase, transmembrane domain M"/>
    <property type="match status" value="1"/>
</dbReference>
<dbReference type="Pfam" id="PF13246">
    <property type="entry name" value="Cation_ATPase"/>
    <property type="match status" value="1"/>
</dbReference>
<keyword evidence="9 13" id="KW-1278">Translocase</keyword>
<keyword evidence="3" id="KW-0597">Phosphoprotein</keyword>
<evidence type="ECO:0000313" key="19">
    <source>
        <dbReference type="Proteomes" id="UP001160148"/>
    </source>
</evidence>
<dbReference type="GO" id="GO:0015203">
    <property type="term" value="F:polyamine transmembrane transporter activity"/>
    <property type="evidence" value="ECO:0007669"/>
    <property type="project" value="TreeGrafter"/>
</dbReference>
<dbReference type="InterPro" id="IPR008250">
    <property type="entry name" value="ATPase_P-typ_transduc_dom_A_sf"/>
</dbReference>
<dbReference type="InterPro" id="IPR036412">
    <property type="entry name" value="HAD-like_sf"/>
</dbReference>
<dbReference type="Pfam" id="PF00122">
    <property type="entry name" value="E1-E2_ATPase"/>
    <property type="match status" value="1"/>
</dbReference>
<accession>A0AAV0XN25</accession>
<reference evidence="18 19" key="1">
    <citation type="submission" date="2023-01" db="EMBL/GenBank/DDBJ databases">
        <authorList>
            <person name="Whitehead M."/>
        </authorList>
    </citation>
    <scope>NUCLEOTIDE SEQUENCE [LARGE SCALE GENOMIC DNA]</scope>
</reference>
<dbReference type="NCBIfam" id="TIGR01657">
    <property type="entry name" value="P-ATPase-V"/>
    <property type="match status" value="1"/>
</dbReference>
<dbReference type="PRINTS" id="PR00119">
    <property type="entry name" value="CATATPASE"/>
</dbReference>
<dbReference type="InterPro" id="IPR023299">
    <property type="entry name" value="ATPase_P-typ_cyto_dom_N"/>
</dbReference>
<evidence type="ECO:0000256" key="2">
    <source>
        <dbReference type="ARBA" id="ARBA00006000"/>
    </source>
</evidence>
<dbReference type="FunFam" id="3.40.50.1000:FF:000068">
    <property type="entry name" value="Cation-transporting ATPase"/>
    <property type="match status" value="1"/>
</dbReference>
<dbReference type="InterPro" id="IPR023298">
    <property type="entry name" value="ATPase_P-typ_TM_dom_sf"/>
</dbReference>
<dbReference type="FunFam" id="3.40.1110.10:FF:000026">
    <property type="entry name" value="Cation-transporting ATPase"/>
    <property type="match status" value="1"/>
</dbReference>
<name>A0AAV0XN25_9HEMI</name>
<evidence type="ECO:0000256" key="7">
    <source>
        <dbReference type="ARBA" id="ARBA00022840"/>
    </source>
</evidence>
<dbReference type="SUPFAM" id="SSF81653">
    <property type="entry name" value="Calcium ATPase, transduction domain A"/>
    <property type="match status" value="1"/>
</dbReference>
<feature type="transmembrane region" description="Helical" evidence="13">
    <location>
        <begin position="1075"/>
        <end position="1099"/>
    </location>
</feature>
<dbReference type="InterPro" id="IPR004014">
    <property type="entry name" value="ATPase_P-typ_cation-transptr_N"/>
</dbReference>
<dbReference type="Gene3D" id="3.40.1110.10">
    <property type="entry name" value="Calcium-transporting ATPase, cytoplasmic domain N"/>
    <property type="match status" value="1"/>
</dbReference>
<dbReference type="Pfam" id="PF00690">
    <property type="entry name" value="Cation_ATPase_N"/>
    <property type="match status" value="1"/>
</dbReference>
<evidence type="ECO:0000256" key="12">
    <source>
        <dbReference type="ARBA" id="ARBA00049360"/>
    </source>
</evidence>
<comment type="catalytic activity">
    <reaction evidence="12 13">
        <text>ATP + H2O = ADP + phosphate + H(+)</text>
        <dbReference type="Rhea" id="RHEA:13065"/>
        <dbReference type="ChEBI" id="CHEBI:15377"/>
        <dbReference type="ChEBI" id="CHEBI:15378"/>
        <dbReference type="ChEBI" id="CHEBI:30616"/>
        <dbReference type="ChEBI" id="CHEBI:43474"/>
        <dbReference type="ChEBI" id="CHEBI:456216"/>
    </reaction>
</comment>
<keyword evidence="7 13" id="KW-0067">ATP-binding</keyword>
<dbReference type="GO" id="GO:0019829">
    <property type="term" value="F:ATPase-coupled monoatomic cation transmembrane transporter activity"/>
    <property type="evidence" value="ECO:0007669"/>
    <property type="project" value="UniProtKB-UniRule"/>
</dbReference>
<keyword evidence="10 13" id="KW-1133">Transmembrane helix</keyword>
<feature type="region of interest" description="Disordered" evidence="14">
    <location>
        <begin position="1256"/>
        <end position="1292"/>
    </location>
</feature>
<feature type="domain" description="P-type ATPase A" evidence="15">
    <location>
        <begin position="341"/>
        <end position="460"/>
    </location>
</feature>
<dbReference type="Proteomes" id="UP001160148">
    <property type="component" value="Unassembled WGS sequence"/>
</dbReference>
<feature type="transmembrane region" description="Helical" evidence="13">
    <location>
        <begin position="104"/>
        <end position="124"/>
    </location>
</feature>
<dbReference type="InterPro" id="IPR044492">
    <property type="entry name" value="P_typ_ATPase_HD_dom"/>
</dbReference>
<evidence type="ECO:0000256" key="5">
    <source>
        <dbReference type="ARBA" id="ARBA00022723"/>
    </source>
</evidence>
<feature type="transmembrane region" description="Helical" evidence="13">
    <location>
        <begin position="308"/>
        <end position="325"/>
    </location>
</feature>
<comment type="similarity">
    <text evidence="2 13">Belongs to the cation transport ATPase (P-type) (TC 3.A.3) family. Type V subfamily.</text>
</comment>
<dbReference type="SFLD" id="SFLDF00027">
    <property type="entry name" value="p-type_atpase"/>
    <property type="match status" value="1"/>
</dbReference>
<dbReference type="EC" id="7.2.2.-" evidence="13"/>
<keyword evidence="19" id="KW-1185">Reference proteome</keyword>
<dbReference type="PANTHER" id="PTHR45630:SF8">
    <property type="entry name" value="CATION-TRANSPORTING ATPASE"/>
    <property type="match status" value="1"/>
</dbReference>
<proteinExistence type="inferred from homology"/>
<evidence type="ECO:0000256" key="9">
    <source>
        <dbReference type="ARBA" id="ARBA00022967"/>
    </source>
</evidence>
<dbReference type="NCBIfam" id="TIGR01494">
    <property type="entry name" value="ATPase_P-type"/>
    <property type="match status" value="2"/>
</dbReference>
<protein>
    <recommendedName>
        <fullName evidence="13">Cation-transporting ATPase</fullName>
        <ecNumber evidence="13">7.2.2.-</ecNumber>
    </recommendedName>
</protein>